<evidence type="ECO:0000256" key="1">
    <source>
        <dbReference type="SAM" id="Phobius"/>
    </source>
</evidence>
<dbReference type="Proteomes" id="UP000294914">
    <property type="component" value="Unassembled WGS sequence"/>
</dbReference>
<reference evidence="2 3" key="1">
    <citation type="submission" date="2019-03" db="EMBL/GenBank/DDBJ databases">
        <title>Genomic Encyclopedia of Type Strains, Phase IV (KMG-IV): sequencing the most valuable type-strain genomes for metagenomic binning, comparative biology and taxonomic classification.</title>
        <authorList>
            <person name="Goeker M."/>
        </authorList>
    </citation>
    <scope>NUCLEOTIDE SEQUENCE [LARGE SCALE GENOMIC DNA]</scope>
    <source>
        <strain evidence="2 3">DSM 16326</strain>
    </source>
</reference>
<protein>
    <submittedName>
        <fullName evidence="2">Uncharacterized protein DUF4845</fullName>
    </submittedName>
</protein>
<gene>
    <name evidence="2" type="ORF">EDC23_1368</name>
</gene>
<dbReference type="EMBL" id="SOQX01000002">
    <property type="protein sequence ID" value="TDY02984.1"/>
    <property type="molecule type" value="Genomic_DNA"/>
</dbReference>
<dbReference type="Pfam" id="PF16137">
    <property type="entry name" value="DUF4845"/>
    <property type="match status" value="1"/>
</dbReference>
<evidence type="ECO:0000313" key="2">
    <source>
        <dbReference type="EMBL" id="TDY02984.1"/>
    </source>
</evidence>
<dbReference type="RefSeq" id="WP_134082319.1">
    <property type="nucleotide sequence ID" value="NZ_SOQX01000002.1"/>
</dbReference>
<keyword evidence="1" id="KW-0472">Membrane</keyword>
<keyword evidence="1" id="KW-0812">Transmembrane</keyword>
<name>A0A4R8IRL0_9GAMM</name>
<feature type="transmembrane region" description="Helical" evidence="1">
    <location>
        <begin position="12"/>
        <end position="30"/>
    </location>
</feature>
<evidence type="ECO:0000313" key="3">
    <source>
        <dbReference type="Proteomes" id="UP000294914"/>
    </source>
</evidence>
<comment type="caution">
    <text evidence="2">The sequence shown here is derived from an EMBL/GenBank/DDBJ whole genome shotgun (WGS) entry which is preliminary data.</text>
</comment>
<keyword evidence="1" id="KW-1133">Transmembrane helix</keyword>
<sequence length="123" mass="13668">MTSIRQQQGLGAIGWLSVLALIAICALLFLKIVPVYMNSMTVGSILSGMEEDPEMGSKSPGELSVTLRKRLNINSITDIDRDEVYIERGVKNTTIEVDYEVRKNLVGNIDVVLSFNKRAEIPR</sequence>
<proteinExistence type="predicted"/>
<dbReference type="OrthoDB" id="5734946at2"/>
<accession>A0A4R8IRL0</accession>
<keyword evidence="3" id="KW-1185">Reference proteome</keyword>
<organism evidence="2 3">
    <name type="scientific">Thiohalophilus thiocyanatoxydans</name>
    <dbReference type="NCBI Taxonomy" id="381308"/>
    <lineage>
        <taxon>Bacteria</taxon>
        <taxon>Pseudomonadati</taxon>
        <taxon>Pseudomonadota</taxon>
        <taxon>Gammaproteobacteria</taxon>
        <taxon>Thiohalomonadales</taxon>
        <taxon>Thiohalophilaceae</taxon>
        <taxon>Thiohalophilus</taxon>
    </lineage>
</organism>
<dbReference type="AlphaFoldDB" id="A0A4R8IRL0"/>
<dbReference type="InterPro" id="IPR032314">
    <property type="entry name" value="DUF4845"/>
</dbReference>